<protein>
    <recommendedName>
        <fullName evidence="3">DUF2277 domain-containing protein</fullName>
    </recommendedName>
</protein>
<gene>
    <name evidence="1" type="ORF">B7C42_03193</name>
</gene>
<reference evidence="1 2" key="1">
    <citation type="submission" date="2017-07" db="EMBL/GenBank/DDBJ databases">
        <title>First draft Genome Sequence of Nocardia cerradoensis isolated from human infection.</title>
        <authorList>
            <person name="Carrasco G."/>
        </authorList>
    </citation>
    <scope>NUCLEOTIDE SEQUENCE [LARGE SCALE GENOMIC DNA]</scope>
    <source>
        <strain evidence="1 2">CNM20130759</strain>
    </source>
</reference>
<organism evidence="1 2">
    <name type="scientific">Nocardia cerradoensis</name>
    <dbReference type="NCBI Taxonomy" id="85688"/>
    <lineage>
        <taxon>Bacteria</taxon>
        <taxon>Bacillati</taxon>
        <taxon>Actinomycetota</taxon>
        <taxon>Actinomycetes</taxon>
        <taxon>Mycobacteriales</taxon>
        <taxon>Nocardiaceae</taxon>
        <taxon>Nocardia</taxon>
    </lineage>
</organism>
<dbReference type="Proteomes" id="UP000215506">
    <property type="component" value="Unassembled WGS sequence"/>
</dbReference>
<dbReference type="AlphaFoldDB" id="A0A231H675"/>
<keyword evidence="2" id="KW-1185">Reference proteome</keyword>
<evidence type="ECO:0008006" key="3">
    <source>
        <dbReference type="Google" id="ProtNLM"/>
    </source>
</evidence>
<comment type="caution">
    <text evidence="1">The sequence shown here is derived from an EMBL/GenBank/DDBJ whole genome shotgun (WGS) entry which is preliminary data.</text>
</comment>
<dbReference type="Pfam" id="PF10041">
    <property type="entry name" value="DUF2277"/>
    <property type="match status" value="1"/>
</dbReference>
<dbReference type="InterPro" id="IPR018735">
    <property type="entry name" value="DUF2277"/>
</dbReference>
<sequence length="83" mass="8620">MGSNITVLRGLEPRATDQEIFAAAQEYVRKVGGLTGLSYVTKPAFDKAVAAVAAATTTLLAELPDHPVTAAAEPPLRATGDRV</sequence>
<evidence type="ECO:0000313" key="1">
    <source>
        <dbReference type="EMBL" id="OXR44404.1"/>
    </source>
</evidence>
<accession>A0A231H675</accession>
<name>A0A231H675_9NOCA</name>
<dbReference type="RefSeq" id="WP_036497439.1">
    <property type="nucleotide sequence ID" value="NZ_JAAXOR010000006.1"/>
</dbReference>
<evidence type="ECO:0000313" key="2">
    <source>
        <dbReference type="Proteomes" id="UP000215506"/>
    </source>
</evidence>
<dbReference type="EMBL" id="NGAF01000006">
    <property type="protein sequence ID" value="OXR44404.1"/>
    <property type="molecule type" value="Genomic_DNA"/>
</dbReference>
<proteinExistence type="predicted"/>